<protein>
    <submittedName>
        <fullName evidence="1">Uncharacterized protein</fullName>
    </submittedName>
</protein>
<sequence length="105" mass="11914">MTAGCGPGDKLAFHHPGDLHVVGHYLCIPSSPGDHLSYYLLSYSADQYQSPLAYEDNIDRKYPDTCFIANVKKPADYNLLYIINGMKYRVDFVVNEEGDLKIIRR</sequence>
<name>A0A085JHT5_9GAMM</name>
<accession>A0A085JHT5</accession>
<evidence type="ECO:0000313" key="1">
    <source>
        <dbReference type="EMBL" id="KFD20031.1"/>
    </source>
</evidence>
<evidence type="ECO:0000313" key="2">
    <source>
        <dbReference type="Proteomes" id="UP000028602"/>
    </source>
</evidence>
<reference evidence="1 2" key="1">
    <citation type="submission" date="2014-05" db="EMBL/GenBank/DDBJ databases">
        <title>ATOL: Assembling a taxonomically balanced genome-scale reconstruction of the evolutionary history of the Enterobacteriaceae.</title>
        <authorList>
            <person name="Plunkett G.III."/>
            <person name="Neeno-Eckwall E.C."/>
            <person name="Glasner J.D."/>
            <person name="Perna N.T."/>
        </authorList>
    </citation>
    <scope>NUCLEOTIDE SEQUENCE [LARGE SCALE GENOMIC DNA]</scope>
    <source>
        <strain evidence="1 2">ATCC 33301</strain>
    </source>
</reference>
<dbReference type="AlphaFoldDB" id="A0A085JHT5"/>
<gene>
    <name evidence="1" type="ORF">GTPT_1480</name>
</gene>
<dbReference type="Proteomes" id="UP000028602">
    <property type="component" value="Unassembled WGS sequence"/>
</dbReference>
<keyword evidence="2" id="KW-1185">Reference proteome</keyword>
<dbReference type="EMBL" id="JMPR01000027">
    <property type="protein sequence ID" value="KFD20031.1"/>
    <property type="molecule type" value="Genomic_DNA"/>
</dbReference>
<proteinExistence type="predicted"/>
<organism evidence="1 2">
    <name type="scientific">Tatumella ptyseos ATCC 33301</name>
    <dbReference type="NCBI Taxonomy" id="1005995"/>
    <lineage>
        <taxon>Bacteria</taxon>
        <taxon>Pseudomonadati</taxon>
        <taxon>Pseudomonadota</taxon>
        <taxon>Gammaproteobacteria</taxon>
        <taxon>Enterobacterales</taxon>
        <taxon>Erwiniaceae</taxon>
        <taxon>Tatumella</taxon>
    </lineage>
</organism>
<comment type="caution">
    <text evidence="1">The sequence shown here is derived from an EMBL/GenBank/DDBJ whole genome shotgun (WGS) entry which is preliminary data.</text>
</comment>